<dbReference type="EMBL" id="MCFH01000080">
    <property type="protein sequence ID" value="ORX41703.1"/>
    <property type="molecule type" value="Genomic_DNA"/>
</dbReference>
<dbReference type="SUPFAM" id="SSF52768">
    <property type="entry name" value="Arginase/deacetylase"/>
    <property type="match status" value="1"/>
</dbReference>
<comment type="catalytic activity">
    <reaction evidence="4">
        <text>N(6)-acetyl-L-lysyl-[histone] + H2O = L-lysyl-[histone] + acetate</text>
        <dbReference type="Rhea" id="RHEA:58196"/>
        <dbReference type="Rhea" id="RHEA-COMP:9845"/>
        <dbReference type="Rhea" id="RHEA-COMP:11338"/>
        <dbReference type="ChEBI" id="CHEBI:15377"/>
        <dbReference type="ChEBI" id="CHEBI:29969"/>
        <dbReference type="ChEBI" id="CHEBI:30089"/>
        <dbReference type="ChEBI" id="CHEBI:61930"/>
        <dbReference type="EC" id="3.5.1.98"/>
    </reaction>
</comment>
<reference evidence="8 9" key="1">
    <citation type="submission" date="2016-08" db="EMBL/GenBank/DDBJ databases">
        <title>Genomes of anaerobic fungi encode conserved fungal cellulosomes for biomass hydrolysis.</title>
        <authorList>
            <consortium name="DOE Joint Genome Institute"/>
            <person name="Haitjema C.H."/>
            <person name="Gilmore S.P."/>
            <person name="Henske J.K."/>
            <person name="Solomon K.V."/>
            <person name="De Groot R."/>
            <person name="Kuo A."/>
            <person name="Mondo S.J."/>
            <person name="Salamov A.A."/>
            <person name="Labutti K."/>
            <person name="Zhao Z."/>
            <person name="Chiniquy J."/>
            <person name="Barry K."/>
            <person name="Brewer H.M."/>
            <person name="Purvine S.O."/>
            <person name="Wright A.T."/>
            <person name="Boxma B."/>
            <person name="Van Alen T."/>
            <person name="Hackstein J.H."/>
            <person name="Baker S.E."/>
            <person name="Grigoriev I.V."/>
            <person name="O'Malley M.A."/>
        </authorList>
    </citation>
    <scope>NUCLEOTIDE SEQUENCE [LARGE SCALE GENOMIC DNA]</scope>
    <source>
        <strain evidence="9">finn</strain>
    </source>
</reference>
<evidence type="ECO:0000256" key="5">
    <source>
        <dbReference type="PIRSR" id="PIRSR037913-2"/>
    </source>
</evidence>
<keyword evidence="4" id="KW-0804">Transcription</keyword>
<dbReference type="STRING" id="1754191.A0A1Y1UUJ2"/>
<dbReference type="PANTHER" id="PTHR10625">
    <property type="entry name" value="HISTONE DEACETYLASE HDAC1-RELATED"/>
    <property type="match status" value="1"/>
</dbReference>
<dbReference type="Pfam" id="PF00850">
    <property type="entry name" value="Hist_deacetyl"/>
    <property type="match status" value="1"/>
</dbReference>
<dbReference type="Proteomes" id="UP000193719">
    <property type="component" value="Unassembled WGS sequence"/>
</dbReference>
<evidence type="ECO:0000256" key="6">
    <source>
        <dbReference type="PIRSR" id="PIRSR037913-3"/>
    </source>
</evidence>
<dbReference type="EC" id="3.5.1.98" evidence="1 4"/>
<keyword evidence="4" id="KW-0805">Transcription regulation</keyword>
<keyword evidence="2 4" id="KW-0378">Hydrolase</keyword>
<evidence type="ECO:0000313" key="8">
    <source>
        <dbReference type="EMBL" id="ORX41703.1"/>
    </source>
</evidence>
<dbReference type="GO" id="GO:0040029">
    <property type="term" value="P:epigenetic regulation of gene expression"/>
    <property type="evidence" value="ECO:0007669"/>
    <property type="project" value="TreeGrafter"/>
</dbReference>
<feature type="binding site" evidence="6">
    <location>
        <position position="213"/>
    </location>
    <ligand>
        <name>a divalent metal cation</name>
        <dbReference type="ChEBI" id="CHEBI:60240"/>
    </ligand>
</feature>
<evidence type="ECO:0000259" key="7">
    <source>
        <dbReference type="Pfam" id="PF00850"/>
    </source>
</evidence>
<evidence type="ECO:0000313" key="9">
    <source>
        <dbReference type="Proteomes" id="UP000193719"/>
    </source>
</evidence>
<keyword evidence="9" id="KW-1185">Reference proteome</keyword>
<dbReference type="GO" id="GO:0000118">
    <property type="term" value="C:histone deacetylase complex"/>
    <property type="evidence" value="ECO:0007669"/>
    <property type="project" value="UniProtKB-ARBA"/>
</dbReference>
<sequence>MMLNIHMEKGYLKRDLTETQKEMLKYYSEKQLKEIEEQPNNEKKSKKVIYFYNSDIGYYDLGSNHPLKPYRLRMAHSLIIEYELGYHMDILKSKPATNLELTQFHSDEYINFLSSITPDKVQQNTENLIKYNLGIDSPIFDGVYNYATCIAGASIEAAARLNQGKADIAINWSGGQHNAKKNEANGCCYINDVVLAILELLRVHKRVLYINMDVHHCDGVEEAFYTTNRVLTLSFHKYGNVYPGTGSIEDIGLDEGKGYAINCPLQDGIDDLSYRKIFEEIVQKTNEYYKPDCIVLQCGADNISGDKLGGYNLTIKGHGECVRFIKNLDLPLLVLGGGGYTLKNVARTWANNTAILTDCIIDEVLPIHEFINYYYPDYKLDNQPKNMINLNSKQYLENIK</sequence>
<accession>A0A1Y1UUJ2</accession>
<comment type="subcellular location">
    <subcellularLocation>
        <location evidence="4">Nucleus</location>
    </subcellularLocation>
</comment>
<comment type="caution">
    <text evidence="8">The sequence shown here is derived from an EMBL/GenBank/DDBJ whole genome shotgun (WGS) entry which is preliminary data.</text>
</comment>
<evidence type="ECO:0000256" key="3">
    <source>
        <dbReference type="ARBA" id="ARBA00022853"/>
    </source>
</evidence>
<dbReference type="InterPro" id="IPR003084">
    <property type="entry name" value="HDAC_I/II"/>
</dbReference>
<dbReference type="OrthoDB" id="1918432at2759"/>
<feature type="binding site" evidence="5">
    <location>
        <position position="136"/>
    </location>
    <ligand>
        <name>substrate</name>
    </ligand>
</feature>
<feature type="binding site" evidence="5">
    <location>
        <position position="340"/>
    </location>
    <ligand>
        <name>substrate</name>
    </ligand>
</feature>
<dbReference type="InterPro" id="IPR037138">
    <property type="entry name" value="His_deacetylse_dom_sf"/>
</dbReference>
<dbReference type="InterPro" id="IPR023696">
    <property type="entry name" value="Ureohydrolase_dom_sf"/>
</dbReference>
<name>A0A1Y1UUJ2_9FUNG</name>
<keyword evidence="4" id="KW-0539">Nucleus</keyword>
<evidence type="ECO:0000256" key="2">
    <source>
        <dbReference type="ARBA" id="ARBA00022801"/>
    </source>
</evidence>
<dbReference type="Gene3D" id="3.40.800.20">
    <property type="entry name" value="Histone deacetylase domain"/>
    <property type="match status" value="1"/>
</dbReference>
<keyword evidence="6" id="KW-0479">Metal-binding</keyword>
<gene>
    <name evidence="8" type="ORF">BCR36DRAFT_310269</name>
</gene>
<comment type="similarity">
    <text evidence="4">Belongs to the histone deacetylase family. HD Type 1 subfamily.</text>
</comment>
<feature type="domain" description="Histone deacetylase" evidence="7">
    <location>
        <begin position="65"/>
        <end position="355"/>
    </location>
</feature>
<feature type="binding site" evidence="5">
    <location>
        <position position="186"/>
    </location>
    <ligand>
        <name>substrate</name>
    </ligand>
</feature>
<organism evidence="8 9">
    <name type="scientific">Piromyces finnis</name>
    <dbReference type="NCBI Taxonomy" id="1754191"/>
    <lineage>
        <taxon>Eukaryota</taxon>
        <taxon>Fungi</taxon>
        <taxon>Fungi incertae sedis</taxon>
        <taxon>Chytridiomycota</taxon>
        <taxon>Chytridiomycota incertae sedis</taxon>
        <taxon>Neocallimastigomycetes</taxon>
        <taxon>Neocallimastigales</taxon>
        <taxon>Neocallimastigaceae</taxon>
        <taxon>Piromyces</taxon>
    </lineage>
</organism>
<dbReference type="PIRSF" id="PIRSF037913">
    <property type="entry name" value="His_deacetylse_1"/>
    <property type="match status" value="1"/>
</dbReference>
<proteinExistence type="inferred from homology"/>
<dbReference type="PRINTS" id="PR01270">
    <property type="entry name" value="HDASUPER"/>
</dbReference>
<dbReference type="GO" id="GO:0046872">
    <property type="term" value="F:metal ion binding"/>
    <property type="evidence" value="ECO:0007669"/>
    <property type="project" value="UniProtKB-KW"/>
</dbReference>
<dbReference type="InterPro" id="IPR000286">
    <property type="entry name" value="HDACs"/>
</dbReference>
<dbReference type="InterPro" id="IPR023801">
    <property type="entry name" value="His_deacetylse_dom"/>
</dbReference>
<keyword evidence="3 4" id="KW-0156">Chromatin regulator</keyword>
<dbReference type="PRINTS" id="PR01271">
    <property type="entry name" value="HISDACETLASE"/>
</dbReference>
<dbReference type="PANTHER" id="PTHR10625:SF10">
    <property type="entry name" value="HISTONE DEACETYLASE HDAC1"/>
    <property type="match status" value="1"/>
</dbReference>
<dbReference type="AlphaFoldDB" id="A0A1Y1UUJ2"/>
<protein>
    <recommendedName>
        <fullName evidence="1 4">Histone deacetylase</fullName>
        <ecNumber evidence="1 4">3.5.1.98</ecNumber>
    </recommendedName>
</protein>
<feature type="binding site" evidence="6">
    <location>
        <position position="301"/>
    </location>
    <ligand>
        <name>a divalent metal cation</name>
        <dbReference type="ChEBI" id="CHEBI:60240"/>
    </ligand>
</feature>
<dbReference type="GO" id="GO:0141221">
    <property type="term" value="F:histone deacetylase activity, hydrolytic mechanism"/>
    <property type="evidence" value="ECO:0007669"/>
    <property type="project" value="UniProtKB-EC"/>
</dbReference>
<evidence type="ECO:0000256" key="4">
    <source>
        <dbReference type="PIRNR" id="PIRNR037913"/>
    </source>
</evidence>
<feature type="binding site" evidence="6">
    <location>
        <position position="215"/>
    </location>
    <ligand>
        <name>a divalent metal cation</name>
        <dbReference type="ChEBI" id="CHEBI:60240"/>
    </ligand>
</feature>
<dbReference type="CDD" id="cd09991">
    <property type="entry name" value="HDAC_classI"/>
    <property type="match status" value="1"/>
</dbReference>
<reference evidence="8 9" key="2">
    <citation type="submission" date="2016-08" db="EMBL/GenBank/DDBJ databases">
        <title>Pervasive Adenine N6-methylation of Active Genes in Fungi.</title>
        <authorList>
            <consortium name="DOE Joint Genome Institute"/>
            <person name="Mondo S.J."/>
            <person name="Dannebaum R.O."/>
            <person name="Kuo R.C."/>
            <person name="Labutti K."/>
            <person name="Haridas S."/>
            <person name="Kuo A."/>
            <person name="Salamov A."/>
            <person name="Ahrendt S.R."/>
            <person name="Lipzen A."/>
            <person name="Sullivan W."/>
            <person name="Andreopoulos W.B."/>
            <person name="Clum A."/>
            <person name="Lindquist E."/>
            <person name="Daum C."/>
            <person name="Ramamoorthy G.K."/>
            <person name="Gryganskyi A."/>
            <person name="Culley D."/>
            <person name="Magnuson J.K."/>
            <person name="James T.Y."/>
            <person name="O'Malley M.A."/>
            <person name="Stajich J.E."/>
            <person name="Spatafora J.W."/>
            <person name="Visel A."/>
            <person name="Grigoriev I.V."/>
        </authorList>
    </citation>
    <scope>NUCLEOTIDE SEQUENCE [LARGE SCALE GENOMIC DNA]</scope>
    <source>
        <strain evidence="9">finn</strain>
    </source>
</reference>
<evidence type="ECO:0000256" key="1">
    <source>
        <dbReference type="ARBA" id="ARBA00012111"/>
    </source>
</evidence>